<evidence type="ECO:0000313" key="2">
    <source>
        <dbReference type="EMBL" id="KAF8567505.1"/>
    </source>
</evidence>
<keyword evidence="3" id="KW-1185">Reference proteome</keyword>
<proteinExistence type="predicted"/>
<keyword evidence="1" id="KW-0732">Signal</keyword>
<dbReference type="Proteomes" id="UP000699462">
    <property type="component" value="Unassembled WGS sequence"/>
</dbReference>
<gene>
    <name evidence="2" type="ORF">P879_07156</name>
</gene>
<comment type="caution">
    <text evidence="2">The sequence shown here is derived from an EMBL/GenBank/DDBJ whole genome shotgun (WGS) entry which is preliminary data.</text>
</comment>
<organism evidence="2 3">
    <name type="scientific">Paragonimus westermani</name>
    <dbReference type="NCBI Taxonomy" id="34504"/>
    <lineage>
        <taxon>Eukaryota</taxon>
        <taxon>Metazoa</taxon>
        <taxon>Spiralia</taxon>
        <taxon>Lophotrochozoa</taxon>
        <taxon>Platyhelminthes</taxon>
        <taxon>Trematoda</taxon>
        <taxon>Digenea</taxon>
        <taxon>Plagiorchiida</taxon>
        <taxon>Troglotremata</taxon>
        <taxon>Troglotrematidae</taxon>
        <taxon>Paragonimus</taxon>
    </lineage>
</organism>
<name>A0A8T0DI51_9TREM</name>
<evidence type="ECO:0000256" key="1">
    <source>
        <dbReference type="SAM" id="SignalP"/>
    </source>
</evidence>
<dbReference type="AlphaFoldDB" id="A0A8T0DI51"/>
<dbReference type="EMBL" id="JTDF01003779">
    <property type="protein sequence ID" value="KAF8567505.1"/>
    <property type="molecule type" value="Genomic_DNA"/>
</dbReference>
<evidence type="ECO:0000313" key="3">
    <source>
        <dbReference type="Proteomes" id="UP000699462"/>
    </source>
</evidence>
<reference evidence="2 3" key="1">
    <citation type="submission" date="2019-07" db="EMBL/GenBank/DDBJ databases">
        <title>Annotation for the trematode Paragonimus westermani.</title>
        <authorList>
            <person name="Choi Y.-J."/>
        </authorList>
    </citation>
    <scope>NUCLEOTIDE SEQUENCE [LARGE SCALE GENOMIC DNA]</scope>
    <source>
        <strain evidence="2">180907_Pwestermani</strain>
    </source>
</reference>
<feature type="chain" id="PRO_5035950011" evidence="1">
    <location>
        <begin position="22"/>
        <end position="92"/>
    </location>
</feature>
<sequence length="92" mass="10641">MTHCRTLKPLVDFWLLLRSQCLQFPSDDFEDDLGHLTSYQDVSSRLYTVASLWLDSIIFPNKSCISRPNSAYKSVCVAKFKVAIYRFCLILT</sequence>
<feature type="signal peptide" evidence="1">
    <location>
        <begin position="1"/>
        <end position="21"/>
    </location>
</feature>
<accession>A0A8T0DI51</accession>
<protein>
    <submittedName>
        <fullName evidence="2">Uncharacterized protein</fullName>
    </submittedName>
</protein>